<evidence type="ECO:0000256" key="2">
    <source>
        <dbReference type="PROSITE-ProRule" id="PRU00176"/>
    </source>
</evidence>
<evidence type="ECO:0000313" key="6">
    <source>
        <dbReference type="WBParaSite" id="PgE469_g001_t02"/>
    </source>
</evidence>
<feature type="domain" description="RRM" evidence="3">
    <location>
        <begin position="53"/>
        <end position="127"/>
    </location>
</feature>
<keyword evidence="4" id="KW-1185">Reference proteome</keyword>
<dbReference type="Proteomes" id="UP000887569">
    <property type="component" value="Unplaced"/>
</dbReference>
<protein>
    <submittedName>
        <fullName evidence="5 6">RRM domain-containing protein</fullName>
    </submittedName>
</protein>
<dbReference type="PROSITE" id="PS50102">
    <property type="entry name" value="RRM"/>
    <property type="match status" value="1"/>
</dbReference>
<name>A0A915A5Q1_PARUN</name>
<evidence type="ECO:0000259" key="3">
    <source>
        <dbReference type="PROSITE" id="PS50102"/>
    </source>
</evidence>
<sequence>MQVKHSFVRYSVSLMEVMVHVVFDFLVLKGQVENIASDDAATATVERNNPPNKILFCTNLPNETTKQMLSILFSPYPGLKDIRRVPDRPDIAFIEFESEGRAIVARTALSDFKITPSQAIHVDYANK</sequence>
<dbReference type="Gene3D" id="3.30.70.330">
    <property type="match status" value="1"/>
</dbReference>
<proteinExistence type="predicted"/>
<dbReference type="AlphaFoldDB" id="A0A915A5Q1"/>
<evidence type="ECO:0000313" key="5">
    <source>
        <dbReference type="WBParaSite" id="PgE469_g001_t01"/>
    </source>
</evidence>
<evidence type="ECO:0000313" key="4">
    <source>
        <dbReference type="Proteomes" id="UP000887569"/>
    </source>
</evidence>
<dbReference type="InterPro" id="IPR012677">
    <property type="entry name" value="Nucleotide-bd_a/b_plait_sf"/>
</dbReference>
<reference evidence="5 6" key="1">
    <citation type="submission" date="2022-11" db="UniProtKB">
        <authorList>
            <consortium name="WormBaseParasite"/>
        </authorList>
    </citation>
    <scope>IDENTIFICATION</scope>
</reference>
<dbReference type="FunFam" id="3.30.70.330:FF:000029">
    <property type="entry name" value="U2 small nuclear ribonucleoprotein B"/>
    <property type="match status" value="1"/>
</dbReference>
<dbReference type="PANTHER" id="PTHR10501">
    <property type="entry name" value="U1 SMALL NUCLEAR RIBONUCLEOPROTEIN A/U2 SMALL NUCLEAR RIBONUCLEOPROTEIN B"/>
    <property type="match status" value="1"/>
</dbReference>
<keyword evidence="1 2" id="KW-0694">RNA-binding</keyword>
<dbReference type="InterPro" id="IPR000504">
    <property type="entry name" value="RRM_dom"/>
</dbReference>
<dbReference type="GO" id="GO:0003723">
    <property type="term" value="F:RNA binding"/>
    <property type="evidence" value="ECO:0007669"/>
    <property type="project" value="UniProtKB-UniRule"/>
</dbReference>
<dbReference type="Pfam" id="PF00076">
    <property type="entry name" value="RRM_1"/>
    <property type="match status" value="1"/>
</dbReference>
<dbReference type="SMART" id="SM00360">
    <property type="entry name" value="RRM"/>
    <property type="match status" value="1"/>
</dbReference>
<dbReference type="SUPFAM" id="SSF54928">
    <property type="entry name" value="RNA-binding domain, RBD"/>
    <property type="match status" value="1"/>
</dbReference>
<dbReference type="InterPro" id="IPR035979">
    <property type="entry name" value="RBD_domain_sf"/>
</dbReference>
<dbReference type="WBParaSite" id="PgE469_g001_t01">
    <property type="protein sequence ID" value="PgE469_g001_t01"/>
    <property type="gene ID" value="PgE469_g001"/>
</dbReference>
<evidence type="ECO:0000256" key="1">
    <source>
        <dbReference type="ARBA" id="ARBA00022884"/>
    </source>
</evidence>
<dbReference type="WBParaSite" id="PgE469_g001_t02">
    <property type="protein sequence ID" value="PgE469_g001_t02"/>
    <property type="gene ID" value="PgE469_g001"/>
</dbReference>
<accession>A0A915A5Q1</accession>
<organism evidence="4 6">
    <name type="scientific">Parascaris univalens</name>
    <name type="common">Nematode worm</name>
    <dbReference type="NCBI Taxonomy" id="6257"/>
    <lineage>
        <taxon>Eukaryota</taxon>
        <taxon>Metazoa</taxon>
        <taxon>Ecdysozoa</taxon>
        <taxon>Nematoda</taxon>
        <taxon>Chromadorea</taxon>
        <taxon>Rhabditida</taxon>
        <taxon>Spirurina</taxon>
        <taxon>Ascaridomorpha</taxon>
        <taxon>Ascaridoidea</taxon>
        <taxon>Ascarididae</taxon>
        <taxon>Parascaris</taxon>
    </lineage>
</organism>